<comment type="caution">
    <text evidence="2">The sequence shown here is derived from an EMBL/GenBank/DDBJ whole genome shotgun (WGS) entry which is preliminary data.</text>
</comment>
<feature type="transmembrane region" description="Helical" evidence="1">
    <location>
        <begin position="45"/>
        <end position="62"/>
    </location>
</feature>
<dbReference type="Proteomes" id="UP000466307">
    <property type="component" value="Unassembled WGS sequence"/>
</dbReference>
<accession>A0A7K3LM51</accession>
<keyword evidence="1" id="KW-0812">Transmembrane</keyword>
<evidence type="ECO:0000313" key="3">
    <source>
        <dbReference type="Proteomes" id="UP000466307"/>
    </source>
</evidence>
<name>A0A7K3LM51_9ACTN</name>
<gene>
    <name evidence="2" type="ORF">GYA93_07000</name>
</gene>
<proteinExistence type="predicted"/>
<evidence type="ECO:0000313" key="2">
    <source>
        <dbReference type="EMBL" id="NDK89332.1"/>
    </source>
</evidence>
<keyword evidence="1" id="KW-0472">Membrane</keyword>
<dbReference type="InterPro" id="IPR008407">
    <property type="entry name" value="Brnchd-chn_aa_trnsp_AzlD"/>
</dbReference>
<protein>
    <submittedName>
        <fullName evidence="2">AzlD domain-containing protein</fullName>
    </submittedName>
</protein>
<keyword evidence="3" id="KW-1185">Reference proteome</keyword>
<organism evidence="2 3">
    <name type="scientific">Gordonia desulfuricans</name>
    <dbReference type="NCBI Taxonomy" id="89051"/>
    <lineage>
        <taxon>Bacteria</taxon>
        <taxon>Bacillati</taxon>
        <taxon>Actinomycetota</taxon>
        <taxon>Actinomycetes</taxon>
        <taxon>Mycobacteriales</taxon>
        <taxon>Gordoniaceae</taxon>
        <taxon>Gordonia</taxon>
    </lineage>
</organism>
<feature type="transmembrane region" description="Helical" evidence="1">
    <location>
        <begin position="6"/>
        <end position="24"/>
    </location>
</feature>
<dbReference type="AlphaFoldDB" id="A0A7K3LM51"/>
<evidence type="ECO:0000256" key="1">
    <source>
        <dbReference type="SAM" id="Phobius"/>
    </source>
</evidence>
<dbReference type="Pfam" id="PF05437">
    <property type="entry name" value="AzlD"/>
    <property type="match status" value="1"/>
</dbReference>
<feature type="transmembrane region" description="Helical" evidence="1">
    <location>
        <begin position="74"/>
        <end position="101"/>
    </location>
</feature>
<reference evidence="2 3" key="1">
    <citation type="submission" date="2020-01" db="EMBL/GenBank/DDBJ databases">
        <title>Investigation of new actinobacteria for the biodesulphurisation of diesel fuel.</title>
        <authorList>
            <person name="Athi Narayanan S.M."/>
        </authorList>
    </citation>
    <scope>NUCLEOTIDE SEQUENCE [LARGE SCALE GENOMIC DNA]</scope>
    <source>
        <strain evidence="2 3">213E</strain>
    </source>
</reference>
<dbReference type="EMBL" id="JAADZU010000015">
    <property type="protein sequence ID" value="NDK89332.1"/>
    <property type="molecule type" value="Genomic_DNA"/>
</dbReference>
<sequence length="107" mass="10559">MSHSMSLVIGVATLALGTYLLRIAGPALRSRMSVSPRIAALMDRAAVVLLLAVAATGAIYAGHDFAGWARPAGVAVGVIAAICRAPIAAVVILAAATAAGLRAVGVA</sequence>
<keyword evidence="1" id="KW-1133">Transmembrane helix</keyword>
<dbReference type="RefSeq" id="WP_059039169.1">
    <property type="nucleotide sequence ID" value="NZ_JAADZU010000015.1"/>
</dbReference>